<name>A0AAV4UXR3_CAEEX</name>
<sequence length="87" mass="9942">MYRFIAFGSGRSQWNDHSGSGWRNASKTFKCTQENLQKLSLSLSDMSWWHGIGNAPTSGWITRRYLCKDRFARSHPCAKCGITPDLE</sequence>
<comment type="caution">
    <text evidence="1">The sequence shown here is derived from an EMBL/GenBank/DDBJ whole genome shotgun (WGS) entry which is preliminary data.</text>
</comment>
<accession>A0AAV4UXR3</accession>
<dbReference type="EMBL" id="BPLR01013679">
    <property type="protein sequence ID" value="GIY62872.1"/>
    <property type="molecule type" value="Genomic_DNA"/>
</dbReference>
<protein>
    <submittedName>
        <fullName evidence="1">Uncharacterized protein</fullName>
    </submittedName>
</protein>
<keyword evidence="2" id="KW-1185">Reference proteome</keyword>
<reference evidence="1 2" key="1">
    <citation type="submission" date="2021-06" db="EMBL/GenBank/DDBJ databases">
        <title>Caerostris extrusa draft genome.</title>
        <authorList>
            <person name="Kono N."/>
            <person name="Arakawa K."/>
        </authorList>
    </citation>
    <scope>NUCLEOTIDE SEQUENCE [LARGE SCALE GENOMIC DNA]</scope>
</reference>
<dbReference type="Proteomes" id="UP001054945">
    <property type="component" value="Unassembled WGS sequence"/>
</dbReference>
<gene>
    <name evidence="1" type="ORF">CEXT_336321</name>
</gene>
<organism evidence="1 2">
    <name type="scientific">Caerostris extrusa</name>
    <name type="common">Bark spider</name>
    <name type="synonym">Caerostris bankana</name>
    <dbReference type="NCBI Taxonomy" id="172846"/>
    <lineage>
        <taxon>Eukaryota</taxon>
        <taxon>Metazoa</taxon>
        <taxon>Ecdysozoa</taxon>
        <taxon>Arthropoda</taxon>
        <taxon>Chelicerata</taxon>
        <taxon>Arachnida</taxon>
        <taxon>Araneae</taxon>
        <taxon>Araneomorphae</taxon>
        <taxon>Entelegynae</taxon>
        <taxon>Araneoidea</taxon>
        <taxon>Araneidae</taxon>
        <taxon>Caerostris</taxon>
    </lineage>
</organism>
<evidence type="ECO:0000313" key="1">
    <source>
        <dbReference type="EMBL" id="GIY62872.1"/>
    </source>
</evidence>
<dbReference type="AlphaFoldDB" id="A0AAV4UXR3"/>
<proteinExistence type="predicted"/>
<evidence type="ECO:0000313" key="2">
    <source>
        <dbReference type="Proteomes" id="UP001054945"/>
    </source>
</evidence>